<dbReference type="OrthoDB" id="9804551at2"/>
<keyword evidence="4 8" id="KW-0597">Phosphoprotein</keyword>
<keyword evidence="2 8" id="KW-0963">Cytoplasm</keyword>
<gene>
    <name evidence="8" type="primary">acpP</name>
    <name evidence="11" type="ORF">CNR29_05995</name>
    <name evidence="10" type="ORF">JK167_00805</name>
    <name evidence="13" type="ORF">ORR04_01485</name>
    <name evidence="12" type="ORF">UCCLBBS449_1408</name>
</gene>
<dbReference type="RefSeq" id="WP_011667659.1">
    <property type="nucleotide sequence ID" value="NZ_BBOW01000068.1"/>
</dbReference>
<dbReference type="GO" id="GO:0000035">
    <property type="term" value="F:acyl binding"/>
    <property type="evidence" value="ECO:0007669"/>
    <property type="project" value="TreeGrafter"/>
</dbReference>
<evidence type="ECO:0000256" key="3">
    <source>
        <dbReference type="ARBA" id="ARBA00022516"/>
    </source>
</evidence>
<comment type="pathway">
    <text evidence="8">Lipid metabolism; fatty acid biosynthesis.</text>
</comment>
<dbReference type="EMBL" id="NVYO01000001">
    <property type="protein sequence ID" value="PBQ23587.1"/>
    <property type="molecule type" value="Genomic_DNA"/>
</dbReference>
<comment type="subcellular location">
    <subcellularLocation>
        <location evidence="8">Cytoplasm</location>
    </subcellularLocation>
</comment>
<dbReference type="PROSITE" id="PS50075">
    <property type="entry name" value="CARRIER"/>
    <property type="match status" value="1"/>
</dbReference>
<dbReference type="Proteomes" id="UP000307074">
    <property type="component" value="Chromosome"/>
</dbReference>
<dbReference type="NCBIfam" id="NF002150">
    <property type="entry name" value="PRK00982.1-4"/>
    <property type="match status" value="1"/>
</dbReference>
<dbReference type="PANTHER" id="PTHR20863:SF62">
    <property type="entry name" value="ACYL CARRIER PROTEIN"/>
    <property type="match status" value="1"/>
</dbReference>
<reference evidence="13" key="5">
    <citation type="submission" date="2022-11" db="EMBL/GenBank/DDBJ databases">
        <title>Whole genome sequence of Levilactobacillus brevis SMB091.</title>
        <authorList>
            <person name="Kim J.-M."/>
            <person name="Kim O.-C."/>
            <person name="Choi Y.H."/>
            <person name="Han N.S."/>
            <person name="Hurh B."/>
        </authorList>
    </citation>
    <scope>NUCLEOTIDE SEQUENCE</scope>
    <source>
        <strain evidence="13">SMB091</strain>
    </source>
</reference>
<evidence type="ECO:0000256" key="7">
    <source>
        <dbReference type="ARBA" id="ARBA00023160"/>
    </source>
</evidence>
<keyword evidence="1 8" id="KW-0596">Phosphopantetheine</keyword>
<dbReference type="GO" id="GO:0009245">
    <property type="term" value="P:lipid A biosynthetic process"/>
    <property type="evidence" value="ECO:0007669"/>
    <property type="project" value="TreeGrafter"/>
</dbReference>
<dbReference type="InterPro" id="IPR009081">
    <property type="entry name" value="PP-bd_ACP"/>
</dbReference>
<sequence length="82" mass="9163">MTTQAEVFNQLKEILVDQLDVDVDKITLATNFKNDLELDSLDVFEVIDHIEDTYDIEIDADTDSGLETVGGLVDYILKATAK</sequence>
<dbReference type="PANTHER" id="PTHR20863">
    <property type="entry name" value="ACYL CARRIER PROTEIN"/>
    <property type="match status" value="1"/>
</dbReference>
<evidence type="ECO:0000256" key="1">
    <source>
        <dbReference type="ARBA" id="ARBA00022450"/>
    </source>
</evidence>
<proteinExistence type="inferred from homology"/>
<dbReference type="OMA" id="NENANIM"/>
<organism evidence="11 14">
    <name type="scientific">Levilactobacillus brevis</name>
    <name type="common">Lactobacillus brevis</name>
    <dbReference type="NCBI Taxonomy" id="1580"/>
    <lineage>
        <taxon>Bacteria</taxon>
        <taxon>Bacillati</taxon>
        <taxon>Bacillota</taxon>
        <taxon>Bacilli</taxon>
        <taxon>Lactobacillales</taxon>
        <taxon>Lactobacillaceae</taxon>
        <taxon>Levilactobacillus</taxon>
    </lineage>
</organism>
<dbReference type="GO" id="GO:0000036">
    <property type="term" value="F:acyl carrier activity"/>
    <property type="evidence" value="ECO:0007669"/>
    <property type="project" value="UniProtKB-UniRule"/>
</dbReference>
<dbReference type="EMBL" id="CP031198">
    <property type="protein sequence ID" value="QCZ53352.1"/>
    <property type="molecule type" value="Genomic_DNA"/>
</dbReference>
<reference evidence="10" key="4">
    <citation type="submission" date="2022-09" db="EMBL/GenBank/DDBJ databases">
        <title>Genome-inferred correspondence between phylogeny and metabolic traits in the wild Drosophila gut microbiome.</title>
        <authorList>
            <person name="Bueno E."/>
            <person name="Blow F."/>
            <person name="Douglas A.E."/>
        </authorList>
    </citation>
    <scope>NUCLEOTIDE SEQUENCE</scope>
    <source>
        <strain evidence="10">Dm-2019-70</strain>
    </source>
</reference>
<evidence type="ECO:0000313" key="13">
    <source>
        <dbReference type="EMBL" id="WAD01902.1"/>
    </source>
</evidence>
<evidence type="ECO:0000259" key="9">
    <source>
        <dbReference type="PROSITE" id="PS50075"/>
    </source>
</evidence>
<evidence type="ECO:0000313" key="15">
    <source>
        <dbReference type="Proteomes" id="UP000307074"/>
    </source>
</evidence>
<keyword evidence="7 8" id="KW-0275">Fatty acid biosynthesis</keyword>
<comment type="similarity">
    <text evidence="8">Belongs to the acyl carrier protein (ACP) family.</text>
</comment>
<accession>A0A0C1PW23</accession>
<evidence type="ECO:0000313" key="11">
    <source>
        <dbReference type="EMBL" id="PBQ23587.1"/>
    </source>
</evidence>
<evidence type="ECO:0000313" key="14">
    <source>
        <dbReference type="Proteomes" id="UP000217918"/>
    </source>
</evidence>
<dbReference type="EMBL" id="CP113117">
    <property type="protein sequence ID" value="WAD01902.1"/>
    <property type="molecule type" value="Genomic_DNA"/>
</dbReference>
<feature type="domain" description="Carrier" evidence="9">
    <location>
        <begin position="5"/>
        <end position="80"/>
    </location>
</feature>
<evidence type="ECO:0000256" key="8">
    <source>
        <dbReference type="HAMAP-Rule" id="MF_01217"/>
    </source>
</evidence>
<reference evidence="12 15" key="2">
    <citation type="submission" date="2018-07" db="EMBL/GenBank/DDBJ databases">
        <authorList>
            <person name="Feyereisen M."/>
        </authorList>
    </citation>
    <scope>NUCLEOTIDE SEQUENCE [LARGE SCALE GENOMIC DNA]</scope>
    <source>
        <strain evidence="12 15">UCCLBBS449</strain>
    </source>
</reference>
<reference evidence="11 14" key="1">
    <citation type="submission" date="2017-09" db="EMBL/GenBank/DDBJ databases">
        <title>Genome sequence of Lactobacillus brevis D7.</title>
        <authorList>
            <person name="Kwon M.-S."/>
            <person name="Lim S.K."/>
            <person name="Choi H.-J."/>
        </authorList>
    </citation>
    <scope>NUCLEOTIDE SEQUENCE [LARGE SCALE GENOMIC DNA]</scope>
    <source>
        <strain evidence="11 14">D7</strain>
    </source>
</reference>
<dbReference type="Proteomes" id="UP001164768">
    <property type="component" value="Chromosome"/>
</dbReference>
<reference evidence="10" key="3">
    <citation type="submission" date="2020-12" db="EMBL/GenBank/DDBJ databases">
        <authorList>
            <person name="Mcmullen J.G."/>
        </authorList>
    </citation>
    <scope>NUCLEOTIDE SEQUENCE</scope>
    <source>
        <strain evidence="10">Dm-2019-70</strain>
    </source>
</reference>
<evidence type="ECO:0000313" key="12">
    <source>
        <dbReference type="EMBL" id="QCZ53352.1"/>
    </source>
</evidence>
<dbReference type="InterPro" id="IPR003231">
    <property type="entry name" value="ACP"/>
</dbReference>
<dbReference type="EMBL" id="JAERKF010000001">
    <property type="protein sequence ID" value="MBS1009369.1"/>
    <property type="molecule type" value="Genomic_DNA"/>
</dbReference>
<feature type="modified residue" description="O-(pantetheine 4'-phosphoryl)serine" evidence="8">
    <location>
        <position position="40"/>
    </location>
</feature>
<comment type="PTM">
    <text evidence="8">4'-phosphopantetheine is transferred from CoA to a specific serine of apo-ACP by AcpS. This modification is essential for activity because fatty acids are bound in thioester linkage to the sulfhydryl of the prosthetic group.</text>
</comment>
<keyword evidence="6 8" id="KW-0443">Lipid metabolism</keyword>
<dbReference type="Proteomes" id="UP000217918">
    <property type="component" value="Unassembled WGS sequence"/>
</dbReference>
<protein>
    <recommendedName>
        <fullName evidence="8">Acyl carrier protein</fullName>
        <shortName evidence="8">ACP</shortName>
    </recommendedName>
</protein>
<dbReference type="GO" id="GO:0016020">
    <property type="term" value="C:membrane"/>
    <property type="evidence" value="ECO:0007669"/>
    <property type="project" value="GOC"/>
</dbReference>
<evidence type="ECO:0000313" key="10">
    <source>
        <dbReference type="EMBL" id="MBS1009369.1"/>
    </source>
</evidence>
<dbReference type="GeneID" id="56992846"/>
<evidence type="ECO:0000256" key="5">
    <source>
        <dbReference type="ARBA" id="ARBA00022832"/>
    </source>
</evidence>
<evidence type="ECO:0000256" key="2">
    <source>
        <dbReference type="ARBA" id="ARBA00022490"/>
    </source>
</evidence>
<dbReference type="SUPFAM" id="SSF47336">
    <property type="entry name" value="ACP-like"/>
    <property type="match status" value="1"/>
</dbReference>
<evidence type="ECO:0000256" key="4">
    <source>
        <dbReference type="ARBA" id="ARBA00022553"/>
    </source>
</evidence>
<keyword evidence="3 8" id="KW-0444">Lipid biosynthesis</keyword>
<dbReference type="HAMAP" id="MF_01217">
    <property type="entry name" value="Acyl_carrier"/>
    <property type="match status" value="1"/>
</dbReference>
<keyword evidence="5 8" id="KW-0276">Fatty acid metabolism</keyword>
<dbReference type="AlphaFoldDB" id="A0A0C1PW23"/>
<name>A0A0C1PW23_LEVBR</name>
<dbReference type="InterPro" id="IPR036736">
    <property type="entry name" value="ACP-like_sf"/>
</dbReference>
<dbReference type="GO" id="GO:0005829">
    <property type="term" value="C:cytosol"/>
    <property type="evidence" value="ECO:0007669"/>
    <property type="project" value="TreeGrafter"/>
</dbReference>
<dbReference type="Pfam" id="PF00550">
    <property type="entry name" value="PP-binding"/>
    <property type="match status" value="1"/>
</dbReference>
<dbReference type="Gene3D" id="1.10.1200.10">
    <property type="entry name" value="ACP-like"/>
    <property type="match status" value="1"/>
</dbReference>
<comment type="function">
    <text evidence="8">Carrier of the growing fatty acid chain in fatty acid biosynthesis.</text>
</comment>
<dbReference type="UniPathway" id="UPA00094"/>
<evidence type="ECO:0000256" key="6">
    <source>
        <dbReference type="ARBA" id="ARBA00023098"/>
    </source>
</evidence>
<dbReference type="Proteomes" id="UP000676478">
    <property type="component" value="Unassembled WGS sequence"/>
</dbReference>